<reference evidence="2" key="2">
    <citation type="submission" date="2023-06" db="EMBL/GenBank/DDBJ databases">
        <authorList>
            <consortium name="Lawrence Berkeley National Laboratory"/>
            <person name="Haridas S."/>
            <person name="Hensen N."/>
            <person name="Bonometti L."/>
            <person name="Westerberg I."/>
            <person name="Brannstrom I.O."/>
            <person name="Guillou S."/>
            <person name="Cros-Aarteil S."/>
            <person name="Calhoun S."/>
            <person name="Kuo A."/>
            <person name="Mondo S."/>
            <person name="Pangilinan J."/>
            <person name="Riley R."/>
            <person name="Labutti K."/>
            <person name="Andreopoulos B."/>
            <person name="Lipzen A."/>
            <person name="Chen C."/>
            <person name="Yanf M."/>
            <person name="Daum C."/>
            <person name="Ng V."/>
            <person name="Clum A."/>
            <person name="Steindorff A."/>
            <person name="Ohm R."/>
            <person name="Martin F."/>
            <person name="Silar P."/>
            <person name="Natvig D."/>
            <person name="Lalanne C."/>
            <person name="Gautier V."/>
            <person name="Ament-Velasquez S.L."/>
            <person name="Kruys A."/>
            <person name="Hutchinson M.I."/>
            <person name="Powell A.J."/>
            <person name="Barry K."/>
            <person name="Miller A.N."/>
            <person name="Grigoriev I.V."/>
            <person name="Debuchy R."/>
            <person name="Gladieux P."/>
            <person name="Thoren M.H."/>
            <person name="Johannesson H."/>
        </authorList>
    </citation>
    <scope>NUCLEOTIDE SEQUENCE</scope>
    <source>
        <strain evidence="2">SMH4131-1</strain>
    </source>
</reference>
<gene>
    <name evidence="2" type="ORF">B0T19DRAFT_59850</name>
</gene>
<dbReference type="EMBL" id="JAUEPO010000001">
    <property type="protein sequence ID" value="KAK3337077.1"/>
    <property type="molecule type" value="Genomic_DNA"/>
</dbReference>
<evidence type="ECO:0000256" key="1">
    <source>
        <dbReference type="SAM" id="MobiDB-lite"/>
    </source>
</evidence>
<dbReference type="Proteomes" id="UP001286456">
    <property type="component" value="Unassembled WGS sequence"/>
</dbReference>
<feature type="compositionally biased region" description="Polar residues" evidence="1">
    <location>
        <begin position="254"/>
        <end position="276"/>
    </location>
</feature>
<sequence>MMSRVENGKIAKLRGQAPARKRGRPAIDWTQSRTRRLLRLYLCTPESELSLKDILNLLAEGDFQPKPRHTQCLLNDLLSRSYRQKRPRNRQCMEERMAYLRSIRDGRTRNYPSPTLRPEVVATCSILLTPSPERRAKRSSGVSRQLAELNGPHSPTFPKSSAATLLTNRQTPDFSEQATSFLSDDPDMSPPSHRTFKRLSNTREERRRSRIESLRGMFPTRTSSFLADVASLLSGLSIRSSVASVCSSSGASCQTGQSRLSWSPNANLSRAPSYTSRKTRLSVRPTGPNPELPGPSRGKPSRTHAGTSQTSAGQSRNSASKSIGDSSNSSSSRSNSSSSSSPRTKHTRENRELVKFCCSKYPWCLHQRINAVLLHGRPAETFVCTADEVNRPDGLGNIALHFAARWGAPGPILFQIMTLTENLGATNHRRESFLHVLDPAALSPNELAHFTKYLASRNFNFRQLDSSRRTFAERLLARPSCSIQCLEAIFSYLSQADRLILLRHQSGPNRQLINSIRARLSHGAVDPAQIEATDVYCAYFNARYDTEYHTTWMRPSLFCHVPVNSQGRNNLHQIIAAMNVGKNMCPPTNEDLCALYTDVPQQRFLRFLRILALALVSSAEGINNREAGTHRTPLMSLLVGFSWGYYPEQAMAEPIAAMIAHGAAPEYCDIDGNNALHYAAMYGSLHAAVLFAFAAAAASDGAE</sequence>
<feature type="region of interest" description="Disordered" evidence="1">
    <location>
        <begin position="176"/>
        <end position="208"/>
    </location>
</feature>
<reference evidence="2" key="1">
    <citation type="journal article" date="2023" name="Mol. Phylogenet. Evol.">
        <title>Genome-scale phylogeny and comparative genomics of the fungal order Sordariales.</title>
        <authorList>
            <person name="Hensen N."/>
            <person name="Bonometti L."/>
            <person name="Westerberg I."/>
            <person name="Brannstrom I.O."/>
            <person name="Guillou S."/>
            <person name="Cros-Aarteil S."/>
            <person name="Calhoun S."/>
            <person name="Haridas S."/>
            <person name="Kuo A."/>
            <person name="Mondo S."/>
            <person name="Pangilinan J."/>
            <person name="Riley R."/>
            <person name="LaButti K."/>
            <person name="Andreopoulos B."/>
            <person name="Lipzen A."/>
            <person name="Chen C."/>
            <person name="Yan M."/>
            <person name="Daum C."/>
            <person name="Ng V."/>
            <person name="Clum A."/>
            <person name="Steindorff A."/>
            <person name="Ohm R.A."/>
            <person name="Martin F."/>
            <person name="Silar P."/>
            <person name="Natvig D.O."/>
            <person name="Lalanne C."/>
            <person name="Gautier V."/>
            <person name="Ament-Velasquez S.L."/>
            <person name="Kruys A."/>
            <person name="Hutchinson M.I."/>
            <person name="Powell A.J."/>
            <person name="Barry K."/>
            <person name="Miller A.N."/>
            <person name="Grigoriev I.V."/>
            <person name="Debuchy R."/>
            <person name="Gladieux P."/>
            <person name="Hiltunen Thoren M."/>
            <person name="Johannesson H."/>
        </authorList>
    </citation>
    <scope>NUCLEOTIDE SEQUENCE</scope>
    <source>
        <strain evidence="2">SMH4131-1</strain>
    </source>
</reference>
<dbReference type="SUPFAM" id="SSF48403">
    <property type="entry name" value="Ankyrin repeat"/>
    <property type="match status" value="1"/>
</dbReference>
<dbReference type="AlphaFoldDB" id="A0AAE0J5V8"/>
<feature type="region of interest" description="Disordered" evidence="1">
    <location>
        <begin position="248"/>
        <end position="349"/>
    </location>
</feature>
<name>A0AAE0J5V8_9PEZI</name>
<feature type="region of interest" description="Disordered" evidence="1">
    <location>
        <begin position="132"/>
        <end position="160"/>
    </location>
</feature>
<evidence type="ECO:0000313" key="3">
    <source>
        <dbReference type="Proteomes" id="UP001286456"/>
    </source>
</evidence>
<feature type="compositionally biased region" description="Low complexity" evidence="1">
    <location>
        <begin position="317"/>
        <end position="341"/>
    </location>
</feature>
<feature type="region of interest" description="Disordered" evidence="1">
    <location>
        <begin position="1"/>
        <end position="25"/>
    </location>
</feature>
<evidence type="ECO:0000313" key="2">
    <source>
        <dbReference type="EMBL" id="KAK3337077.1"/>
    </source>
</evidence>
<comment type="caution">
    <text evidence="2">The sequence shown here is derived from an EMBL/GenBank/DDBJ whole genome shotgun (WGS) entry which is preliminary data.</text>
</comment>
<proteinExistence type="predicted"/>
<organism evidence="2 3">
    <name type="scientific">Cercophora scortea</name>
    <dbReference type="NCBI Taxonomy" id="314031"/>
    <lineage>
        <taxon>Eukaryota</taxon>
        <taxon>Fungi</taxon>
        <taxon>Dikarya</taxon>
        <taxon>Ascomycota</taxon>
        <taxon>Pezizomycotina</taxon>
        <taxon>Sordariomycetes</taxon>
        <taxon>Sordariomycetidae</taxon>
        <taxon>Sordariales</taxon>
        <taxon>Lasiosphaeriaceae</taxon>
        <taxon>Cercophora</taxon>
    </lineage>
</organism>
<accession>A0AAE0J5V8</accession>
<protein>
    <submittedName>
        <fullName evidence="2">Uncharacterized protein</fullName>
    </submittedName>
</protein>
<dbReference type="InterPro" id="IPR036770">
    <property type="entry name" value="Ankyrin_rpt-contain_sf"/>
</dbReference>
<dbReference type="Gene3D" id="1.25.40.20">
    <property type="entry name" value="Ankyrin repeat-containing domain"/>
    <property type="match status" value="1"/>
</dbReference>
<feature type="compositionally biased region" description="Polar residues" evidence="1">
    <location>
        <begin position="304"/>
        <end position="316"/>
    </location>
</feature>
<keyword evidence="3" id="KW-1185">Reference proteome</keyword>